<evidence type="ECO:0000313" key="5">
    <source>
        <dbReference type="EMBL" id="MBE5035021.1"/>
    </source>
</evidence>
<evidence type="ECO:0000256" key="1">
    <source>
        <dbReference type="ARBA" id="ARBA00023015"/>
    </source>
</evidence>
<dbReference type="RefSeq" id="WP_226384691.1">
    <property type="nucleotide sequence ID" value="NZ_JADCKA010000002.1"/>
</dbReference>
<gene>
    <name evidence="5" type="ORF">INF20_01850</name>
</gene>
<dbReference type="Proteomes" id="UP001516588">
    <property type="component" value="Unassembled WGS sequence"/>
</dbReference>
<dbReference type="CDD" id="cd07377">
    <property type="entry name" value="WHTH_GntR"/>
    <property type="match status" value="1"/>
</dbReference>
<protein>
    <submittedName>
        <fullName evidence="5">GntR family transcriptional regulator</fullName>
    </submittedName>
</protein>
<name>A0ABR9QVX5_9FIRM</name>
<evidence type="ECO:0000259" key="4">
    <source>
        <dbReference type="PROSITE" id="PS50949"/>
    </source>
</evidence>
<dbReference type="SMART" id="SM00345">
    <property type="entry name" value="HTH_GNTR"/>
    <property type="match status" value="1"/>
</dbReference>
<dbReference type="PANTHER" id="PTHR38445">
    <property type="entry name" value="HTH-TYPE TRANSCRIPTIONAL REPRESSOR YTRA"/>
    <property type="match status" value="1"/>
</dbReference>
<dbReference type="PROSITE" id="PS50949">
    <property type="entry name" value="HTH_GNTR"/>
    <property type="match status" value="1"/>
</dbReference>
<dbReference type="PANTHER" id="PTHR38445:SF9">
    <property type="entry name" value="HTH-TYPE TRANSCRIPTIONAL REPRESSOR YTRA"/>
    <property type="match status" value="1"/>
</dbReference>
<sequence length="127" mass="14754">MFQIDLKSHKSIQEQITDNFKELMVTGVLAPDEKLPSVRELSKMITVNPNTVQKAYTKLEEQGYIYVVKGKGSFVSNVKKMDVDEREVEKLTRILREDINKLYYTGISLEDAKRIIEDILSERGEWK</sequence>
<proteinExistence type="predicted"/>
<evidence type="ECO:0000256" key="3">
    <source>
        <dbReference type="ARBA" id="ARBA00023163"/>
    </source>
</evidence>
<evidence type="ECO:0000256" key="2">
    <source>
        <dbReference type="ARBA" id="ARBA00023125"/>
    </source>
</evidence>
<dbReference type="InterPro" id="IPR000524">
    <property type="entry name" value="Tscrpt_reg_HTH_GntR"/>
</dbReference>
<dbReference type="SUPFAM" id="SSF46785">
    <property type="entry name" value="Winged helix' DNA-binding domain"/>
    <property type="match status" value="1"/>
</dbReference>
<keyword evidence="1" id="KW-0805">Transcription regulation</keyword>
<accession>A0ABR9QVX5</accession>
<keyword evidence="3" id="KW-0804">Transcription</keyword>
<dbReference type="EMBL" id="JADCKA010000002">
    <property type="protein sequence ID" value="MBE5035021.1"/>
    <property type="molecule type" value="Genomic_DNA"/>
</dbReference>
<evidence type="ECO:0000313" key="6">
    <source>
        <dbReference type="Proteomes" id="UP001516588"/>
    </source>
</evidence>
<keyword evidence="6" id="KW-1185">Reference proteome</keyword>
<reference evidence="5 6" key="1">
    <citation type="submission" date="2020-10" db="EMBL/GenBank/DDBJ databases">
        <title>ChiBAC.</title>
        <authorList>
            <person name="Zenner C."/>
            <person name="Hitch T.C.A."/>
            <person name="Clavel T."/>
        </authorList>
    </citation>
    <scope>NUCLEOTIDE SEQUENCE [LARGE SCALE GENOMIC DNA]</scope>
    <source>
        <strain evidence="5 6">DSM 108706</strain>
    </source>
</reference>
<comment type="caution">
    <text evidence="5">The sequence shown here is derived from an EMBL/GenBank/DDBJ whole genome shotgun (WGS) entry which is preliminary data.</text>
</comment>
<keyword evidence="2" id="KW-0238">DNA-binding</keyword>
<feature type="domain" description="HTH gntR-type" evidence="4">
    <location>
        <begin position="10"/>
        <end position="78"/>
    </location>
</feature>
<dbReference type="InterPro" id="IPR036390">
    <property type="entry name" value="WH_DNA-bd_sf"/>
</dbReference>
<organism evidence="5 6">
    <name type="scientific">Gallibacter intestinalis</name>
    <dbReference type="NCBI Taxonomy" id="2779356"/>
    <lineage>
        <taxon>Bacteria</taxon>
        <taxon>Bacillati</taxon>
        <taxon>Bacillota</taxon>
        <taxon>Clostridia</taxon>
        <taxon>Eubacteriales</taxon>
        <taxon>Eubacteriaceae</taxon>
        <taxon>Gallibacter</taxon>
    </lineage>
</organism>
<dbReference type="Gene3D" id="1.10.10.10">
    <property type="entry name" value="Winged helix-like DNA-binding domain superfamily/Winged helix DNA-binding domain"/>
    <property type="match status" value="1"/>
</dbReference>
<dbReference type="Pfam" id="PF00392">
    <property type="entry name" value="GntR"/>
    <property type="match status" value="1"/>
</dbReference>
<dbReference type="InterPro" id="IPR036388">
    <property type="entry name" value="WH-like_DNA-bd_sf"/>
</dbReference>